<protein>
    <submittedName>
        <fullName evidence="2">Enamine deaminase RidA, house cleaning of reactive enamine intermediates, YjgF/YER057c/UK114 family</fullName>
    </submittedName>
</protein>
<dbReference type="CDD" id="cd02199">
    <property type="entry name" value="YjgF_YER057c_UK114_like_1"/>
    <property type="match status" value="1"/>
</dbReference>
<dbReference type="PANTHER" id="PTHR43760">
    <property type="entry name" value="ENDORIBONUCLEASE-RELATED"/>
    <property type="match status" value="1"/>
</dbReference>
<dbReference type="Pfam" id="PF14588">
    <property type="entry name" value="YjgF_endoribonc"/>
    <property type="match status" value="1"/>
</dbReference>
<dbReference type="AlphaFoldDB" id="A0A1M5MZW3"/>
<name>A0A1M5MZW3_9BACT</name>
<evidence type="ECO:0000313" key="3">
    <source>
        <dbReference type="Proteomes" id="UP000184212"/>
    </source>
</evidence>
<keyword evidence="3" id="KW-1185">Reference proteome</keyword>
<evidence type="ECO:0000313" key="2">
    <source>
        <dbReference type="EMBL" id="SHG82860.1"/>
    </source>
</evidence>
<proteinExistence type="predicted"/>
<dbReference type="PANTHER" id="PTHR43760:SF1">
    <property type="entry name" value="ENDORIBONUCLEASE L-PSP_CHORISMATE MUTASE-LIKE DOMAIN-CONTAINING PROTEIN"/>
    <property type="match status" value="1"/>
</dbReference>
<dbReference type="Proteomes" id="UP000184212">
    <property type="component" value="Unassembled WGS sequence"/>
</dbReference>
<feature type="domain" description="Endoribonuclease L-PSP/chorismate mutase-like" evidence="1">
    <location>
        <begin position="12"/>
        <end position="151"/>
    </location>
</feature>
<accession>A0A1M5MZW3</accession>
<evidence type="ECO:0000259" key="1">
    <source>
        <dbReference type="Pfam" id="PF14588"/>
    </source>
</evidence>
<dbReference type="InterPro" id="IPR013813">
    <property type="entry name" value="Endoribo_LPSP/chorism_mut-like"/>
</dbReference>
<sequence>MQSSIILDKLKSLGISFGAVPQPGGSYVAVNIRGNVAYVAIQLPIKDEQFYFLGRLGKDVTTEQGYEAAKMAATNVLLQIDKFVGDERIVGLNHVDIYYQVHDTWDEGPQVANGASDLFLKVLGDRGLHTRAIIGVEKLPRNHSVALVASFTIK</sequence>
<dbReference type="STRING" id="947013.SAMN04488109_2031"/>
<reference evidence="2 3" key="1">
    <citation type="submission" date="2016-11" db="EMBL/GenBank/DDBJ databases">
        <authorList>
            <person name="Jaros S."/>
            <person name="Januszkiewicz K."/>
            <person name="Wedrychowicz H."/>
        </authorList>
    </citation>
    <scope>NUCLEOTIDE SEQUENCE [LARGE SCALE GENOMIC DNA]</scope>
    <source>
        <strain evidence="2 3">DSM 24574</strain>
    </source>
</reference>
<dbReference type="RefSeq" id="WP_073133319.1">
    <property type="nucleotide sequence ID" value="NZ_FQWQ01000001.1"/>
</dbReference>
<dbReference type="Gene3D" id="3.30.1330.40">
    <property type="entry name" value="RutC-like"/>
    <property type="match status" value="1"/>
</dbReference>
<dbReference type="EMBL" id="FQWQ01000001">
    <property type="protein sequence ID" value="SHG82860.1"/>
    <property type="molecule type" value="Genomic_DNA"/>
</dbReference>
<dbReference type="InterPro" id="IPR035959">
    <property type="entry name" value="RutC-like_sf"/>
</dbReference>
<dbReference type="OrthoDB" id="9806350at2"/>
<organism evidence="2 3">
    <name type="scientific">Chryseolinea serpens</name>
    <dbReference type="NCBI Taxonomy" id="947013"/>
    <lineage>
        <taxon>Bacteria</taxon>
        <taxon>Pseudomonadati</taxon>
        <taxon>Bacteroidota</taxon>
        <taxon>Cytophagia</taxon>
        <taxon>Cytophagales</taxon>
        <taxon>Fulvivirgaceae</taxon>
        <taxon>Chryseolinea</taxon>
    </lineage>
</organism>
<dbReference type="SUPFAM" id="SSF55298">
    <property type="entry name" value="YjgF-like"/>
    <property type="match status" value="1"/>
</dbReference>
<gene>
    <name evidence="2" type="ORF">SAMN04488109_2031</name>
</gene>